<dbReference type="PANTHER" id="PTHR28207">
    <property type="entry name" value="ATP SYNTHASE SUBUNIT H, MITOCHONDRIAL"/>
    <property type="match status" value="1"/>
</dbReference>
<name>A0A1E3QNY7_9ASCO</name>
<organism evidence="1 2">
    <name type="scientific">Babjeviella inositovora NRRL Y-12698</name>
    <dbReference type="NCBI Taxonomy" id="984486"/>
    <lineage>
        <taxon>Eukaryota</taxon>
        <taxon>Fungi</taxon>
        <taxon>Dikarya</taxon>
        <taxon>Ascomycota</taxon>
        <taxon>Saccharomycotina</taxon>
        <taxon>Pichiomycetes</taxon>
        <taxon>Serinales incertae sedis</taxon>
        <taxon>Babjeviella</taxon>
    </lineage>
</organism>
<proteinExistence type="predicted"/>
<sequence>MFSQVFRQSTRVLVQTRAFSATVSRANLVSELYVKELKAFKPTPLTASHSEGAVKPWSTPVAPKAPAVEGANDVAEYETAAVEVGSAEVKAASAGAAETLEEFFVLEDLPEEEPHH</sequence>
<dbReference type="Proteomes" id="UP000094336">
    <property type="component" value="Unassembled WGS sequence"/>
</dbReference>
<dbReference type="Pfam" id="PF10775">
    <property type="entry name" value="ATP_sub_h"/>
    <property type="match status" value="1"/>
</dbReference>
<gene>
    <name evidence="1" type="ORF">BABINDRAFT_161799</name>
</gene>
<dbReference type="InterPro" id="IPR019711">
    <property type="entry name" value="ATP_synth_F0_suH"/>
</dbReference>
<dbReference type="RefSeq" id="XP_018984723.1">
    <property type="nucleotide sequence ID" value="XM_019129015.1"/>
</dbReference>
<dbReference type="OrthoDB" id="274752at2759"/>
<keyword evidence="2" id="KW-1185">Reference proteome</keyword>
<dbReference type="AlphaFoldDB" id="A0A1E3QNY7"/>
<dbReference type="GO" id="GO:0046933">
    <property type="term" value="F:proton-transporting ATP synthase activity, rotational mechanism"/>
    <property type="evidence" value="ECO:0007669"/>
    <property type="project" value="TreeGrafter"/>
</dbReference>
<evidence type="ECO:0000313" key="2">
    <source>
        <dbReference type="Proteomes" id="UP000094336"/>
    </source>
</evidence>
<dbReference type="GeneID" id="30146868"/>
<reference evidence="2" key="1">
    <citation type="submission" date="2016-05" db="EMBL/GenBank/DDBJ databases">
        <title>Comparative genomics of biotechnologically important yeasts.</title>
        <authorList>
            <consortium name="DOE Joint Genome Institute"/>
            <person name="Riley R."/>
            <person name="Haridas S."/>
            <person name="Wolfe K.H."/>
            <person name="Lopes M.R."/>
            <person name="Hittinger C.T."/>
            <person name="Goker M."/>
            <person name="Salamov A."/>
            <person name="Wisecaver J."/>
            <person name="Long T.M."/>
            <person name="Aerts A.L."/>
            <person name="Barry K."/>
            <person name="Choi C."/>
            <person name="Clum A."/>
            <person name="Coughlan A.Y."/>
            <person name="Deshpande S."/>
            <person name="Douglass A.P."/>
            <person name="Hanson S.J."/>
            <person name="Klenk H.-P."/>
            <person name="Labutti K."/>
            <person name="Lapidus A."/>
            <person name="Lindquist E."/>
            <person name="Lipzen A."/>
            <person name="Meier-Kolthoff J.P."/>
            <person name="Ohm R.A."/>
            <person name="Otillar R.P."/>
            <person name="Pangilinan J."/>
            <person name="Peng Y."/>
            <person name="Rokas A."/>
            <person name="Rosa C.A."/>
            <person name="Scheuner C."/>
            <person name="Sibirny A.A."/>
            <person name="Slot J.C."/>
            <person name="Stielow J.B."/>
            <person name="Sun H."/>
            <person name="Kurtzman C.P."/>
            <person name="Blackwell M."/>
            <person name="Grigoriev I.V."/>
            <person name="Jeffries T.W."/>
        </authorList>
    </citation>
    <scope>NUCLEOTIDE SEQUENCE [LARGE SCALE GENOMIC DNA]</scope>
    <source>
        <strain evidence="2">NRRL Y-12698</strain>
    </source>
</reference>
<dbReference type="EMBL" id="KV454432">
    <property type="protein sequence ID" value="ODQ79395.1"/>
    <property type="molecule type" value="Genomic_DNA"/>
</dbReference>
<dbReference type="PANTHER" id="PTHR28207:SF1">
    <property type="entry name" value="ATP SYNTHASE SUBUNIT H, MITOCHONDRIAL"/>
    <property type="match status" value="1"/>
</dbReference>
<accession>A0A1E3QNY7</accession>
<protein>
    <submittedName>
        <fullName evidence="1">Uncharacterized protein</fullName>
    </submittedName>
</protein>
<evidence type="ECO:0000313" key="1">
    <source>
        <dbReference type="EMBL" id="ODQ79395.1"/>
    </source>
</evidence>
<dbReference type="STRING" id="984486.A0A1E3QNY7"/>